<feature type="domain" description="Alcohol dehydrogenase-like N-terminal" evidence="13">
    <location>
        <begin position="32"/>
        <end position="160"/>
    </location>
</feature>
<comment type="similarity">
    <text evidence="2 11">Belongs to the zinc-containing alcohol dehydrogenase family. Class-III subfamily.</text>
</comment>
<evidence type="ECO:0000256" key="3">
    <source>
        <dbReference type="ARBA" id="ARBA00022723"/>
    </source>
</evidence>
<dbReference type="PANTHER" id="PTHR43880">
    <property type="entry name" value="ALCOHOL DEHYDROGENASE"/>
    <property type="match status" value="1"/>
</dbReference>
<dbReference type="GO" id="GO:0046294">
    <property type="term" value="P:formaldehyde catabolic process"/>
    <property type="evidence" value="ECO:0007669"/>
    <property type="project" value="InterPro"/>
</dbReference>
<accession>A0A7S3GG51</accession>
<dbReference type="EMBL" id="HBIB01041969">
    <property type="protein sequence ID" value="CAE0265159.1"/>
    <property type="molecule type" value="Transcribed_RNA"/>
</dbReference>
<dbReference type="Pfam" id="PF00107">
    <property type="entry name" value="ADH_zinc_N"/>
    <property type="match status" value="1"/>
</dbReference>
<comment type="catalytic activity">
    <reaction evidence="9">
        <text>a secondary alcohol + NAD(+) = a ketone + NADH + H(+)</text>
        <dbReference type="Rhea" id="RHEA:10740"/>
        <dbReference type="ChEBI" id="CHEBI:15378"/>
        <dbReference type="ChEBI" id="CHEBI:17087"/>
        <dbReference type="ChEBI" id="CHEBI:35681"/>
        <dbReference type="ChEBI" id="CHEBI:57540"/>
        <dbReference type="ChEBI" id="CHEBI:57945"/>
        <dbReference type="EC" id="1.1.1.1"/>
    </reaction>
</comment>
<dbReference type="CDD" id="cd08300">
    <property type="entry name" value="alcohol_DH_class_III"/>
    <property type="match status" value="1"/>
</dbReference>
<organism evidence="14">
    <name type="scientific">Palpitomonas bilix</name>
    <dbReference type="NCBI Taxonomy" id="652834"/>
    <lineage>
        <taxon>Eukaryota</taxon>
        <taxon>Eukaryota incertae sedis</taxon>
    </lineage>
</organism>
<dbReference type="InterPro" id="IPR036291">
    <property type="entry name" value="NAD(P)-bd_dom_sf"/>
</dbReference>
<protein>
    <recommendedName>
        <fullName evidence="11">S-(hydroxymethyl)glutathione dehydrogenase</fullName>
        <ecNumber evidence="11">1.1.1.284</ecNumber>
    </recommendedName>
</protein>
<dbReference type="GO" id="GO:0004022">
    <property type="term" value="F:alcohol dehydrogenase (NAD+) activity"/>
    <property type="evidence" value="ECO:0007669"/>
    <property type="project" value="UniProtKB-EC"/>
</dbReference>
<dbReference type="SUPFAM" id="SSF51735">
    <property type="entry name" value="NAD(P)-binding Rossmann-fold domains"/>
    <property type="match status" value="1"/>
</dbReference>
<dbReference type="GO" id="GO:0005829">
    <property type="term" value="C:cytosol"/>
    <property type="evidence" value="ECO:0007669"/>
    <property type="project" value="TreeGrafter"/>
</dbReference>
<evidence type="ECO:0000259" key="13">
    <source>
        <dbReference type="Pfam" id="PF08240"/>
    </source>
</evidence>
<evidence type="ECO:0000256" key="1">
    <source>
        <dbReference type="ARBA" id="ARBA00001947"/>
    </source>
</evidence>
<dbReference type="InterPro" id="IPR011032">
    <property type="entry name" value="GroES-like_sf"/>
</dbReference>
<comment type="cofactor">
    <cofactor evidence="1 11">
        <name>Zn(2+)</name>
        <dbReference type="ChEBI" id="CHEBI:29105"/>
    </cofactor>
</comment>
<evidence type="ECO:0000256" key="6">
    <source>
        <dbReference type="ARBA" id="ARBA00023027"/>
    </source>
</evidence>
<evidence type="ECO:0000259" key="12">
    <source>
        <dbReference type="Pfam" id="PF00107"/>
    </source>
</evidence>
<dbReference type="FunFam" id="3.90.180.10:FF:000001">
    <property type="entry name" value="S-(hydroxymethyl)glutathione dehydrogenase"/>
    <property type="match status" value="1"/>
</dbReference>
<sequence>MELKTIVCKAAVAWEAGKPLSIEQVEVDPPKTGEVRVKIIASGVCHTDAYTLSGKDPEGVFPSILGHEGCGIVESVGESVTSVVPGDLVIPLYIPECKQCKFCKSGKTNLCQAVRATQGKGVMPDGTTRFHCNGKPLYHFMGTSTFSEYTVLPEISIAKIDSAAPPEKACLLGCGITTGIGAVLNTAKVEQGATVAVFGLGGVGLSVIQGAKMAGASRILAVDINPSKESIARKMGATDFVNPATFELPVQQVIVELTDGGVDYSFEAIGNVKTMRAALECCHKGWGESVIIGVAEGQATIETRPFQLVTGRVWRGTAFGGCKGRSQLPGLVQDFMNGKINIDDLLTHKMPLEDINSAFELMHKGESIRSVLQF</sequence>
<name>A0A7S3GG51_9EUKA</name>
<evidence type="ECO:0000256" key="8">
    <source>
        <dbReference type="ARBA" id="ARBA00048110"/>
    </source>
</evidence>
<evidence type="ECO:0000256" key="11">
    <source>
        <dbReference type="RuleBase" id="RU362016"/>
    </source>
</evidence>
<dbReference type="AlphaFoldDB" id="A0A7S3GG51"/>
<dbReference type="InterPro" id="IPR002328">
    <property type="entry name" value="ADH_Zn_CS"/>
</dbReference>
<comment type="catalytic activity">
    <reaction evidence="7">
        <text>S-(hydroxymethyl)glutathione + NADP(+) = S-formylglutathione + NADPH + H(+)</text>
        <dbReference type="Rhea" id="RHEA:19981"/>
        <dbReference type="ChEBI" id="CHEBI:15378"/>
        <dbReference type="ChEBI" id="CHEBI:57688"/>
        <dbReference type="ChEBI" id="CHEBI:57783"/>
        <dbReference type="ChEBI" id="CHEBI:58349"/>
        <dbReference type="ChEBI" id="CHEBI:58758"/>
        <dbReference type="EC" id="1.1.1.284"/>
    </reaction>
</comment>
<reference evidence="14" key="1">
    <citation type="submission" date="2021-01" db="EMBL/GenBank/DDBJ databases">
        <authorList>
            <person name="Corre E."/>
            <person name="Pelletier E."/>
            <person name="Niang G."/>
            <person name="Scheremetjew M."/>
            <person name="Finn R."/>
            <person name="Kale V."/>
            <person name="Holt S."/>
            <person name="Cochrane G."/>
            <person name="Meng A."/>
            <person name="Brown T."/>
            <person name="Cohen L."/>
        </authorList>
    </citation>
    <scope>NUCLEOTIDE SEQUENCE</scope>
    <source>
        <strain evidence="14">NIES-2562</strain>
    </source>
</reference>
<evidence type="ECO:0000313" key="14">
    <source>
        <dbReference type="EMBL" id="CAE0265159.1"/>
    </source>
</evidence>
<evidence type="ECO:0000256" key="9">
    <source>
        <dbReference type="ARBA" id="ARBA00049164"/>
    </source>
</evidence>
<comment type="catalytic activity">
    <reaction evidence="10">
        <text>a primary alcohol + NAD(+) = an aldehyde + NADH + H(+)</text>
        <dbReference type="Rhea" id="RHEA:10736"/>
        <dbReference type="ChEBI" id="CHEBI:15378"/>
        <dbReference type="ChEBI" id="CHEBI:15734"/>
        <dbReference type="ChEBI" id="CHEBI:17478"/>
        <dbReference type="ChEBI" id="CHEBI:57540"/>
        <dbReference type="ChEBI" id="CHEBI:57945"/>
        <dbReference type="EC" id="1.1.1.1"/>
    </reaction>
</comment>
<dbReference type="Pfam" id="PF08240">
    <property type="entry name" value="ADH_N"/>
    <property type="match status" value="1"/>
</dbReference>
<dbReference type="EC" id="1.1.1.284" evidence="11"/>
<keyword evidence="6 11" id="KW-0520">NAD</keyword>
<evidence type="ECO:0000256" key="5">
    <source>
        <dbReference type="ARBA" id="ARBA00023002"/>
    </source>
</evidence>
<dbReference type="GO" id="GO:0008270">
    <property type="term" value="F:zinc ion binding"/>
    <property type="evidence" value="ECO:0007669"/>
    <property type="project" value="InterPro"/>
</dbReference>
<dbReference type="InterPro" id="IPR014183">
    <property type="entry name" value="ADH_3"/>
</dbReference>
<dbReference type="FunFam" id="3.40.50.720:FF:000003">
    <property type="entry name" value="S-(hydroxymethyl)glutathione dehydrogenase"/>
    <property type="match status" value="1"/>
</dbReference>
<dbReference type="PROSITE" id="PS00059">
    <property type="entry name" value="ADH_ZINC"/>
    <property type="match status" value="1"/>
</dbReference>
<evidence type="ECO:0000256" key="7">
    <source>
        <dbReference type="ARBA" id="ARBA00047793"/>
    </source>
</evidence>
<dbReference type="Gene3D" id="3.90.180.10">
    <property type="entry name" value="Medium-chain alcohol dehydrogenases, catalytic domain"/>
    <property type="match status" value="1"/>
</dbReference>
<keyword evidence="3 11" id="KW-0479">Metal-binding</keyword>
<dbReference type="GO" id="GO:0051903">
    <property type="term" value="F:S-(hydroxymethyl)glutathione dehydrogenase [NAD(P)+] activity"/>
    <property type="evidence" value="ECO:0007669"/>
    <property type="project" value="UniProtKB-EC"/>
</dbReference>
<dbReference type="NCBIfam" id="TIGR02818">
    <property type="entry name" value="adh_III_F_hyde"/>
    <property type="match status" value="1"/>
</dbReference>
<keyword evidence="4 11" id="KW-0862">Zinc</keyword>
<dbReference type="InterPro" id="IPR013154">
    <property type="entry name" value="ADH-like_N"/>
</dbReference>
<proteinExistence type="inferred from homology"/>
<dbReference type="PANTHER" id="PTHR43880:SF12">
    <property type="entry name" value="ALCOHOL DEHYDROGENASE CLASS-3"/>
    <property type="match status" value="1"/>
</dbReference>
<keyword evidence="5 11" id="KW-0560">Oxidoreductase</keyword>
<dbReference type="Gene3D" id="3.40.50.720">
    <property type="entry name" value="NAD(P)-binding Rossmann-like Domain"/>
    <property type="match status" value="1"/>
</dbReference>
<dbReference type="SUPFAM" id="SSF50129">
    <property type="entry name" value="GroES-like"/>
    <property type="match status" value="2"/>
</dbReference>
<evidence type="ECO:0000256" key="2">
    <source>
        <dbReference type="ARBA" id="ARBA00010902"/>
    </source>
</evidence>
<feature type="domain" description="Alcohol dehydrogenase-like C-terminal" evidence="12">
    <location>
        <begin position="202"/>
        <end position="332"/>
    </location>
</feature>
<comment type="catalytic activity">
    <reaction evidence="8 11">
        <text>S-(hydroxymethyl)glutathione + NAD(+) = S-formylglutathione + NADH + H(+)</text>
        <dbReference type="Rhea" id="RHEA:19985"/>
        <dbReference type="ChEBI" id="CHEBI:15378"/>
        <dbReference type="ChEBI" id="CHEBI:57540"/>
        <dbReference type="ChEBI" id="CHEBI:57688"/>
        <dbReference type="ChEBI" id="CHEBI:57945"/>
        <dbReference type="ChEBI" id="CHEBI:58758"/>
        <dbReference type="EC" id="1.1.1.284"/>
    </reaction>
</comment>
<evidence type="ECO:0000256" key="10">
    <source>
        <dbReference type="ARBA" id="ARBA00049243"/>
    </source>
</evidence>
<gene>
    <name evidence="14" type="ORF">PBIL07802_LOCUS27495</name>
</gene>
<dbReference type="InterPro" id="IPR013149">
    <property type="entry name" value="ADH-like_C"/>
</dbReference>
<evidence type="ECO:0000256" key="4">
    <source>
        <dbReference type="ARBA" id="ARBA00022833"/>
    </source>
</evidence>